<keyword evidence="4" id="KW-0408">Iron</keyword>
<proteinExistence type="predicted"/>
<evidence type="ECO:0000256" key="4">
    <source>
        <dbReference type="ARBA" id="ARBA00023004"/>
    </source>
</evidence>
<evidence type="ECO:0000256" key="1">
    <source>
        <dbReference type="ARBA" id="ARBA00001966"/>
    </source>
</evidence>
<dbReference type="InterPro" id="IPR051198">
    <property type="entry name" value="BchE-like"/>
</dbReference>
<dbReference type="InterPro" id="IPR023404">
    <property type="entry name" value="rSAM_horseshoe"/>
</dbReference>
<feature type="domain" description="Radical SAM core" evidence="6">
    <location>
        <begin position="1"/>
        <end position="142"/>
    </location>
</feature>
<dbReference type="PROSITE" id="PS51918">
    <property type="entry name" value="RADICAL_SAM"/>
    <property type="match status" value="1"/>
</dbReference>
<evidence type="ECO:0000259" key="6">
    <source>
        <dbReference type="PROSITE" id="PS51918"/>
    </source>
</evidence>
<dbReference type="GO" id="GO:0005829">
    <property type="term" value="C:cytosol"/>
    <property type="evidence" value="ECO:0007669"/>
    <property type="project" value="TreeGrafter"/>
</dbReference>
<dbReference type="PANTHER" id="PTHR43409">
    <property type="entry name" value="ANAEROBIC MAGNESIUM-PROTOPORPHYRIN IX MONOMETHYL ESTER CYCLASE-RELATED"/>
    <property type="match status" value="1"/>
</dbReference>
<accession>X1CWQ0</accession>
<dbReference type="EMBL" id="BART01037979">
    <property type="protein sequence ID" value="GAH12926.1"/>
    <property type="molecule type" value="Genomic_DNA"/>
</dbReference>
<dbReference type="InterPro" id="IPR007197">
    <property type="entry name" value="rSAM"/>
</dbReference>
<reference evidence="7" key="1">
    <citation type="journal article" date="2014" name="Front. Microbiol.">
        <title>High frequency of phylogenetically diverse reductive dehalogenase-homologous genes in deep subseafloor sedimentary metagenomes.</title>
        <authorList>
            <person name="Kawai M."/>
            <person name="Futagami T."/>
            <person name="Toyoda A."/>
            <person name="Takaki Y."/>
            <person name="Nishi S."/>
            <person name="Hori S."/>
            <person name="Arai W."/>
            <person name="Tsubouchi T."/>
            <person name="Morono Y."/>
            <person name="Uchiyama I."/>
            <person name="Ito T."/>
            <person name="Fujiyama A."/>
            <person name="Inagaki F."/>
            <person name="Takami H."/>
        </authorList>
    </citation>
    <scope>NUCLEOTIDE SEQUENCE</scope>
    <source>
        <strain evidence="7">Expedition CK06-06</strain>
    </source>
</reference>
<keyword evidence="2" id="KW-0949">S-adenosyl-L-methionine</keyword>
<dbReference type="Gene3D" id="3.80.30.20">
    <property type="entry name" value="tm_1862 like domain"/>
    <property type="match status" value="1"/>
</dbReference>
<evidence type="ECO:0000256" key="5">
    <source>
        <dbReference type="ARBA" id="ARBA00023014"/>
    </source>
</evidence>
<dbReference type="AlphaFoldDB" id="X1CWQ0"/>
<gene>
    <name evidence="7" type="ORF">S01H4_63244</name>
</gene>
<keyword evidence="3" id="KW-0479">Metal-binding</keyword>
<feature type="non-terminal residue" evidence="7">
    <location>
        <position position="1"/>
    </location>
</feature>
<keyword evidence="5" id="KW-0411">Iron-sulfur</keyword>
<protein>
    <recommendedName>
        <fullName evidence="6">Radical SAM core domain-containing protein</fullName>
    </recommendedName>
</protein>
<organism evidence="7">
    <name type="scientific">marine sediment metagenome</name>
    <dbReference type="NCBI Taxonomy" id="412755"/>
    <lineage>
        <taxon>unclassified sequences</taxon>
        <taxon>metagenomes</taxon>
        <taxon>ecological metagenomes</taxon>
    </lineage>
</organism>
<sequence>YAVSYFIFYDELLMSSPDRTIAMCEEFIKSKLNISWFCTGRLNFAKPEVLKAMKEAGCVYIGYGIESMDDNILKVMNKKLTTAQIIKGIETTLAAGISPGYNIIFGNIGETAEILQKGVDFLLKYDDHSQLRTIRPVTPYPG</sequence>
<dbReference type="GO" id="GO:0051536">
    <property type="term" value="F:iron-sulfur cluster binding"/>
    <property type="evidence" value="ECO:0007669"/>
    <property type="project" value="UniProtKB-KW"/>
</dbReference>
<dbReference type="Pfam" id="PF04055">
    <property type="entry name" value="Radical_SAM"/>
    <property type="match status" value="1"/>
</dbReference>
<dbReference type="GO" id="GO:0046872">
    <property type="term" value="F:metal ion binding"/>
    <property type="evidence" value="ECO:0007669"/>
    <property type="project" value="UniProtKB-KW"/>
</dbReference>
<evidence type="ECO:0000313" key="7">
    <source>
        <dbReference type="EMBL" id="GAH12926.1"/>
    </source>
</evidence>
<dbReference type="SUPFAM" id="SSF102114">
    <property type="entry name" value="Radical SAM enzymes"/>
    <property type="match status" value="1"/>
</dbReference>
<dbReference type="PANTHER" id="PTHR43409:SF7">
    <property type="entry name" value="BLL1977 PROTEIN"/>
    <property type="match status" value="1"/>
</dbReference>
<comment type="cofactor">
    <cofactor evidence="1">
        <name>[4Fe-4S] cluster</name>
        <dbReference type="ChEBI" id="CHEBI:49883"/>
    </cofactor>
</comment>
<dbReference type="InterPro" id="IPR058240">
    <property type="entry name" value="rSAM_sf"/>
</dbReference>
<evidence type="ECO:0000256" key="3">
    <source>
        <dbReference type="ARBA" id="ARBA00022723"/>
    </source>
</evidence>
<feature type="non-terminal residue" evidence="7">
    <location>
        <position position="142"/>
    </location>
</feature>
<name>X1CWQ0_9ZZZZ</name>
<dbReference type="GO" id="GO:0003824">
    <property type="term" value="F:catalytic activity"/>
    <property type="evidence" value="ECO:0007669"/>
    <property type="project" value="InterPro"/>
</dbReference>
<comment type="caution">
    <text evidence="7">The sequence shown here is derived from an EMBL/GenBank/DDBJ whole genome shotgun (WGS) entry which is preliminary data.</text>
</comment>
<evidence type="ECO:0000256" key="2">
    <source>
        <dbReference type="ARBA" id="ARBA00022691"/>
    </source>
</evidence>